<evidence type="ECO:0000256" key="3">
    <source>
        <dbReference type="ARBA" id="ARBA00022801"/>
    </source>
</evidence>
<dbReference type="SUPFAM" id="SSF56281">
    <property type="entry name" value="Metallo-hydrolase/oxidoreductase"/>
    <property type="match status" value="1"/>
</dbReference>
<proteinExistence type="predicted"/>
<organism evidence="6 7">
    <name type="scientific">Hungatella hominis</name>
    <dbReference type="NCBI Taxonomy" id="2763050"/>
    <lineage>
        <taxon>Bacteria</taxon>
        <taxon>Bacillati</taxon>
        <taxon>Bacillota</taxon>
        <taxon>Clostridia</taxon>
        <taxon>Lachnospirales</taxon>
        <taxon>Lachnospiraceae</taxon>
        <taxon>Hungatella</taxon>
    </lineage>
</organism>
<reference evidence="6 7" key="1">
    <citation type="submission" date="2020-08" db="EMBL/GenBank/DDBJ databases">
        <title>Genome public.</title>
        <authorList>
            <person name="Liu C."/>
            <person name="Sun Q."/>
        </authorList>
    </citation>
    <scope>NUCLEOTIDE SEQUENCE [LARGE SCALE GENOMIC DNA]</scope>
    <source>
        <strain evidence="6 7">NSJ-66</strain>
    </source>
</reference>
<name>A0ABR7HFP0_9FIRM</name>
<keyword evidence="3" id="KW-0378">Hydrolase</keyword>
<dbReference type="InterPro" id="IPR051453">
    <property type="entry name" value="MBL_Glyoxalase_II"/>
</dbReference>
<sequence length="172" mass="18636">MSGIHQIKCGNVNCYIIENGTNGILVDTGKKEFFGKVIESCKLYNVKLIVLTHAHFNHAENAAQISDVLGIPIGMNENDCNLIQSNANQSLSAANILGKIVLSASLKEFSVRSMPEFKPNVLLHSDDSLSDYGIDAHIISLPGHTDGSIGIDVENKHLIVGDALMNMFYPTV</sequence>
<evidence type="ECO:0000256" key="2">
    <source>
        <dbReference type="ARBA" id="ARBA00022723"/>
    </source>
</evidence>
<dbReference type="Pfam" id="PF00753">
    <property type="entry name" value="Lactamase_B"/>
    <property type="match status" value="1"/>
</dbReference>
<gene>
    <name evidence="6" type="ORF">H8S75_29300</name>
</gene>
<evidence type="ECO:0000259" key="5">
    <source>
        <dbReference type="SMART" id="SM00849"/>
    </source>
</evidence>
<dbReference type="PANTHER" id="PTHR46233">
    <property type="entry name" value="HYDROXYACYLGLUTATHIONE HYDROLASE GLOC"/>
    <property type="match status" value="1"/>
</dbReference>
<dbReference type="EMBL" id="JACOPB010000025">
    <property type="protein sequence ID" value="MBC5712024.1"/>
    <property type="molecule type" value="Genomic_DNA"/>
</dbReference>
<dbReference type="InterPro" id="IPR001279">
    <property type="entry name" value="Metallo-B-lactamas"/>
</dbReference>
<comment type="cofactor">
    <cofactor evidence="1">
        <name>Zn(2+)</name>
        <dbReference type="ChEBI" id="CHEBI:29105"/>
    </cofactor>
</comment>
<evidence type="ECO:0000313" key="7">
    <source>
        <dbReference type="Proteomes" id="UP000634672"/>
    </source>
</evidence>
<evidence type="ECO:0000256" key="1">
    <source>
        <dbReference type="ARBA" id="ARBA00001947"/>
    </source>
</evidence>
<keyword evidence="4" id="KW-0862">Zinc</keyword>
<dbReference type="SMART" id="SM00849">
    <property type="entry name" value="Lactamase_B"/>
    <property type="match status" value="1"/>
</dbReference>
<feature type="domain" description="Metallo-beta-lactamase" evidence="5">
    <location>
        <begin position="11"/>
        <end position="172"/>
    </location>
</feature>
<comment type="caution">
    <text evidence="6">The sequence shown here is derived from an EMBL/GenBank/DDBJ whole genome shotgun (WGS) entry which is preliminary data.</text>
</comment>
<keyword evidence="2" id="KW-0479">Metal-binding</keyword>
<dbReference type="PANTHER" id="PTHR46233:SF3">
    <property type="entry name" value="HYDROXYACYLGLUTATHIONE HYDROLASE GLOC"/>
    <property type="match status" value="1"/>
</dbReference>
<protein>
    <submittedName>
        <fullName evidence="6">MBL fold metallo-hydrolase</fullName>
    </submittedName>
</protein>
<dbReference type="Proteomes" id="UP000634672">
    <property type="component" value="Unassembled WGS sequence"/>
</dbReference>
<evidence type="ECO:0000313" key="6">
    <source>
        <dbReference type="EMBL" id="MBC5712024.1"/>
    </source>
</evidence>
<dbReference type="Gene3D" id="3.60.15.10">
    <property type="entry name" value="Ribonuclease Z/Hydroxyacylglutathione hydrolase-like"/>
    <property type="match status" value="1"/>
</dbReference>
<keyword evidence="7" id="KW-1185">Reference proteome</keyword>
<accession>A0ABR7HFP0</accession>
<evidence type="ECO:0000256" key="4">
    <source>
        <dbReference type="ARBA" id="ARBA00022833"/>
    </source>
</evidence>
<dbReference type="RefSeq" id="WP_187024540.1">
    <property type="nucleotide sequence ID" value="NZ_JACOPB010000025.1"/>
</dbReference>
<dbReference type="InterPro" id="IPR036866">
    <property type="entry name" value="RibonucZ/Hydroxyglut_hydro"/>
</dbReference>